<proteinExistence type="inferred from homology"/>
<evidence type="ECO:0000256" key="2">
    <source>
        <dbReference type="ARBA" id="ARBA00022552"/>
    </source>
</evidence>
<dbReference type="SMART" id="SM00650">
    <property type="entry name" value="rADc"/>
    <property type="match status" value="1"/>
</dbReference>
<evidence type="ECO:0000256" key="1">
    <source>
        <dbReference type="ARBA" id="ARBA00022490"/>
    </source>
</evidence>
<dbReference type="PANTHER" id="PTHR11727:SF7">
    <property type="entry name" value="DIMETHYLADENOSINE TRANSFERASE-RELATED"/>
    <property type="match status" value="1"/>
</dbReference>
<dbReference type="KEGG" id="mnu:NCTC10166_00532"/>
<dbReference type="PANTHER" id="PTHR11727">
    <property type="entry name" value="DIMETHYLADENOSINE TRANSFERASE"/>
    <property type="match status" value="1"/>
</dbReference>
<feature type="binding site" evidence="7 8">
    <location>
        <position position="103"/>
    </location>
    <ligand>
        <name>S-adenosyl-L-methionine</name>
        <dbReference type="ChEBI" id="CHEBI:59789"/>
    </ligand>
</feature>
<comment type="catalytic activity">
    <reaction evidence="7">
        <text>adenosine(1518)/adenosine(1519) in 16S rRNA + 4 S-adenosyl-L-methionine = N(6)-dimethyladenosine(1518)/N(6)-dimethyladenosine(1519) in 16S rRNA + 4 S-adenosyl-L-homocysteine + 4 H(+)</text>
        <dbReference type="Rhea" id="RHEA:19609"/>
        <dbReference type="Rhea" id="RHEA-COMP:10232"/>
        <dbReference type="Rhea" id="RHEA-COMP:10233"/>
        <dbReference type="ChEBI" id="CHEBI:15378"/>
        <dbReference type="ChEBI" id="CHEBI:57856"/>
        <dbReference type="ChEBI" id="CHEBI:59789"/>
        <dbReference type="ChEBI" id="CHEBI:74411"/>
        <dbReference type="ChEBI" id="CHEBI:74493"/>
        <dbReference type="EC" id="2.1.1.182"/>
    </reaction>
</comment>
<evidence type="ECO:0000256" key="5">
    <source>
        <dbReference type="ARBA" id="ARBA00022691"/>
    </source>
</evidence>
<keyword evidence="2 7" id="KW-0698">rRNA processing</keyword>
<keyword evidence="5 7" id="KW-0949">S-adenosyl-L-methionine</keyword>
<dbReference type="InterPro" id="IPR001737">
    <property type="entry name" value="KsgA/Erm"/>
</dbReference>
<dbReference type="GO" id="GO:0005829">
    <property type="term" value="C:cytosol"/>
    <property type="evidence" value="ECO:0007669"/>
    <property type="project" value="TreeGrafter"/>
</dbReference>
<dbReference type="HAMAP" id="MF_00607">
    <property type="entry name" value="16SrRNA_methyltr_A"/>
    <property type="match status" value="1"/>
</dbReference>
<feature type="binding site" evidence="7 8">
    <location>
        <position position="62"/>
    </location>
    <ligand>
        <name>S-adenosyl-L-methionine</name>
        <dbReference type="ChEBI" id="CHEBI:59789"/>
    </ligand>
</feature>
<evidence type="ECO:0000259" key="9">
    <source>
        <dbReference type="SMART" id="SM00650"/>
    </source>
</evidence>
<dbReference type="PROSITE" id="PS51689">
    <property type="entry name" value="SAM_RNA_A_N6_MT"/>
    <property type="match status" value="1"/>
</dbReference>
<feature type="domain" description="Ribosomal RNA adenine methylase transferase N-terminal" evidence="9">
    <location>
        <begin position="22"/>
        <end position="188"/>
    </location>
</feature>
<keyword evidence="4 7" id="KW-0808">Transferase</keyword>
<dbReference type="Proteomes" id="UP000289440">
    <property type="component" value="Chromosome"/>
</dbReference>
<evidence type="ECO:0000256" key="3">
    <source>
        <dbReference type="ARBA" id="ARBA00022603"/>
    </source>
</evidence>
<dbReference type="GO" id="GO:0003723">
    <property type="term" value="F:RNA binding"/>
    <property type="evidence" value="ECO:0007669"/>
    <property type="project" value="UniProtKB-UniRule"/>
</dbReference>
<comment type="subcellular location">
    <subcellularLocation>
        <location evidence="7">Cytoplasm</location>
    </subcellularLocation>
</comment>
<dbReference type="NCBIfam" id="TIGR00755">
    <property type="entry name" value="ksgA"/>
    <property type="match status" value="1"/>
</dbReference>
<keyword evidence="1 7" id="KW-0963">Cytoplasm</keyword>
<dbReference type="InterPro" id="IPR011530">
    <property type="entry name" value="rRNA_adenine_dimethylase"/>
</dbReference>
<dbReference type="EMBL" id="LR214951">
    <property type="protein sequence ID" value="VEU59554.1"/>
    <property type="molecule type" value="Genomic_DNA"/>
</dbReference>
<dbReference type="Gene3D" id="3.40.50.150">
    <property type="entry name" value="Vaccinia Virus protein VP39"/>
    <property type="match status" value="1"/>
</dbReference>
<dbReference type="AlphaFoldDB" id="A0A449A5Q1"/>
<dbReference type="InterPro" id="IPR020596">
    <property type="entry name" value="rRNA_Ade_Mease_Trfase_CS"/>
</dbReference>
<dbReference type="EC" id="2.1.1.182" evidence="7"/>
<dbReference type="InterPro" id="IPR020598">
    <property type="entry name" value="rRNA_Ade_methylase_Trfase_N"/>
</dbReference>
<dbReference type="Pfam" id="PF00398">
    <property type="entry name" value="RrnaAD"/>
    <property type="match status" value="1"/>
</dbReference>
<keyword evidence="6 7" id="KW-0694">RNA-binding</keyword>
<keyword evidence="11" id="KW-1185">Reference proteome</keyword>
<feature type="binding site" evidence="7 8">
    <location>
        <position position="86"/>
    </location>
    <ligand>
        <name>S-adenosyl-L-methionine</name>
        <dbReference type="ChEBI" id="CHEBI:59789"/>
    </ligand>
</feature>
<dbReference type="SUPFAM" id="SSF53335">
    <property type="entry name" value="S-adenosyl-L-methionine-dependent methyltransferases"/>
    <property type="match status" value="1"/>
</dbReference>
<comment type="function">
    <text evidence="7">Specifically dimethylates two adjacent adenosines (A1518 and A1519) in the loop of a conserved hairpin near the 3'-end of 16S rRNA in the 30S particle. May play a critical role in biogenesis of 30S subunits.</text>
</comment>
<feature type="binding site" evidence="7 8">
    <location>
        <position position="41"/>
    </location>
    <ligand>
        <name>S-adenosyl-L-methionine</name>
        <dbReference type="ChEBI" id="CHEBI:59789"/>
    </ligand>
</feature>
<accession>A0A449A5Q1</accession>
<evidence type="ECO:0000256" key="7">
    <source>
        <dbReference type="HAMAP-Rule" id="MF_00607"/>
    </source>
</evidence>
<evidence type="ECO:0000256" key="8">
    <source>
        <dbReference type="PROSITE-ProRule" id="PRU01026"/>
    </source>
</evidence>
<gene>
    <name evidence="7 10" type="primary">ksgA</name>
    <name evidence="7" type="synonym">rsmA</name>
    <name evidence="10" type="ORF">NCTC10166_00532</name>
</gene>
<dbReference type="OrthoDB" id="9814755at2"/>
<keyword evidence="3 7" id="KW-0489">Methyltransferase</keyword>
<dbReference type="GO" id="GO:0052908">
    <property type="term" value="F:16S rRNA (adenine(1518)-N(6)/adenine(1519)-N(6))-dimethyltransferase activity"/>
    <property type="evidence" value="ECO:0007669"/>
    <property type="project" value="UniProtKB-EC"/>
</dbReference>
<comment type="similarity">
    <text evidence="7">Belongs to the class I-like SAM-binding methyltransferase superfamily. rRNA adenine N(6)-methyltransferase family. RsmA subfamily.</text>
</comment>
<protein>
    <recommendedName>
        <fullName evidence="7">Ribosomal RNA small subunit methyltransferase A</fullName>
        <ecNumber evidence="7">2.1.1.182</ecNumber>
    </recommendedName>
    <alternativeName>
        <fullName evidence="7">16S rRNA (adenine(1518)-N(6)/adenine(1519)-N(6))-dimethyltransferase</fullName>
    </alternativeName>
    <alternativeName>
        <fullName evidence="7">16S rRNA dimethyladenosine transferase</fullName>
    </alternativeName>
    <alternativeName>
        <fullName evidence="7">16S rRNA dimethylase</fullName>
    </alternativeName>
    <alternativeName>
        <fullName evidence="7">S-adenosylmethionine-6-N', N'-adenosyl(rRNA) dimethyltransferase</fullName>
    </alternativeName>
</protein>
<dbReference type="InterPro" id="IPR029063">
    <property type="entry name" value="SAM-dependent_MTases_sf"/>
</dbReference>
<dbReference type="InterPro" id="IPR023165">
    <property type="entry name" value="rRNA_Ade_diMease-like_C"/>
</dbReference>
<organism evidence="10 11">
    <name type="scientific">Mesomycoplasma neurolyticum</name>
    <dbReference type="NCBI Taxonomy" id="2120"/>
    <lineage>
        <taxon>Bacteria</taxon>
        <taxon>Bacillati</taxon>
        <taxon>Mycoplasmatota</taxon>
        <taxon>Mycoplasmoidales</taxon>
        <taxon>Metamycoplasmataceae</taxon>
        <taxon>Mesomycoplasma</taxon>
    </lineage>
</organism>
<reference evidence="10 11" key="1">
    <citation type="submission" date="2019-01" db="EMBL/GenBank/DDBJ databases">
        <authorList>
            <consortium name="Pathogen Informatics"/>
        </authorList>
    </citation>
    <scope>NUCLEOTIDE SEQUENCE [LARGE SCALE GENOMIC DNA]</scope>
    <source>
        <strain evidence="10 11">NCTC10166</strain>
    </source>
</reference>
<evidence type="ECO:0000313" key="11">
    <source>
        <dbReference type="Proteomes" id="UP000289440"/>
    </source>
</evidence>
<sequence>MIDKTIKTKKHLGQNFLTNKKIVKKIIEVSNVNNKEIIEIGPGQGALTFELVKYAKKVYAYEVDEKMIEILQSNINNENLILEHQDFLKVTFDWEGKRDVVANLPYYITSNILFKIFENIEYFSKLTIMVQNEVADRIIAKPKTSEYSKLSVSCQFLANVKKEFIVKANNFFPVPKVDSAIITLEFKKDLNKKNTQDFLLFIKKCFLMKRKTLFNNLKTFLQTDSILKMFEELNIKNNVRAQELSVDKYLEIFNYLNHL</sequence>
<evidence type="ECO:0000256" key="6">
    <source>
        <dbReference type="ARBA" id="ARBA00022884"/>
    </source>
</evidence>
<name>A0A449A5Q1_9BACT</name>
<dbReference type="PROSITE" id="PS01131">
    <property type="entry name" value="RRNA_A_DIMETH"/>
    <property type="match status" value="1"/>
</dbReference>
<feature type="binding site" evidence="7 8">
    <location>
        <position position="15"/>
    </location>
    <ligand>
        <name>S-adenosyl-L-methionine</name>
        <dbReference type="ChEBI" id="CHEBI:59789"/>
    </ligand>
</feature>
<evidence type="ECO:0000313" key="10">
    <source>
        <dbReference type="EMBL" id="VEU59554.1"/>
    </source>
</evidence>
<evidence type="ECO:0000256" key="4">
    <source>
        <dbReference type="ARBA" id="ARBA00022679"/>
    </source>
</evidence>
<dbReference type="Gene3D" id="1.10.8.100">
    <property type="entry name" value="Ribosomal RNA adenine dimethylase-like, domain 2"/>
    <property type="match status" value="1"/>
</dbReference>
<feature type="binding site" evidence="7 8">
    <location>
        <position position="17"/>
    </location>
    <ligand>
        <name>S-adenosyl-L-methionine</name>
        <dbReference type="ChEBI" id="CHEBI:59789"/>
    </ligand>
</feature>
<dbReference type="CDD" id="cd02440">
    <property type="entry name" value="AdoMet_MTases"/>
    <property type="match status" value="1"/>
</dbReference>
<dbReference type="RefSeq" id="WP_129719937.1">
    <property type="nucleotide sequence ID" value="NZ_LR214951.1"/>
</dbReference>